<organism evidence="1 2">
    <name type="scientific">Chryseosolibacter histidini</name>
    <dbReference type="NCBI Taxonomy" id="2782349"/>
    <lineage>
        <taxon>Bacteria</taxon>
        <taxon>Pseudomonadati</taxon>
        <taxon>Bacteroidota</taxon>
        <taxon>Cytophagia</taxon>
        <taxon>Cytophagales</taxon>
        <taxon>Chryseotaleaceae</taxon>
        <taxon>Chryseosolibacter</taxon>
    </lineage>
</organism>
<name>A0AAP2DIQ9_9BACT</name>
<comment type="caution">
    <text evidence="1">The sequence shown here is derived from an EMBL/GenBank/DDBJ whole genome shotgun (WGS) entry which is preliminary data.</text>
</comment>
<proteinExistence type="predicted"/>
<dbReference type="EMBL" id="JAHESF010000006">
    <property type="protein sequence ID" value="MBT1696930.1"/>
    <property type="molecule type" value="Genomic_DNA"/>
</dbReference>
<evidence type="ECO:0000313" key="2">
    <source>
        <dbReference type="Proteomes" id="UP001319200"/>
    </source>
</evidence>
<gene>
    <name evidence="1" type="ORF">KK083_08605</name>
</gene>
<dbReference type="Pfam" id="PF11306">
    <property type="entry name" value="DUF3108"/>
    <property type="match status" value="1"/>
</dbReference>
<evidence type="ECO:0000313" key="1">
    <source>
        <dbReference type="EMBL" id="MBT1696930.1"/>
    </source>
</evidence>
<sequence>MKKRILFGLALLILLTGFTGERNDIYPPVKNESFTRGEVLKFKMTYGIFTVGRGSANIHEEYFKLNNRDCYKVDIFAETVGLVNWVEDVKDQFGAYVDTAALVPHMFYRRIREGRYRKDEQTYFDHENKKIRVREADRKTGKFKDPLMYDAPAQVRDMIAGFLYMRTMNFSKLQVNDTVVISGFFEDEFYKLRIIYKGKDVTKTKVGKVRTLKFKPVMPKNKLFDGENSITVFFSDDKNRIPVKIDAEMFIGSAGVELTDYSGLRNPLNLAK</sequence>
<reference evidence="1 2" key="1">
    <citation type="submission" date="2021-05" db="EMBL/GenBank/DDBJ databases">
        <title>A Polyphasic approach of four new species of the genus Ohtaekwangia: Ohtaekwangia histidinii sp. nov., Ohtaekwangia cretensis sp. nov., Ohtaekwangia indiensis sp. nov., Ohtaekwangia reichenbachii sp. nov. from diverse environment.</title>
        <authorList>
            <person name="Octaviana S."/>
        </authorList>
    </citation>
    <scope>NUCLEOTIDE SEQUENCE [LARGE SCALE GENOMIC DNA]</scope>
    <source>
        <strain evidence="1 2">PWU4</strain>
    </source>
</reference>
<dbReference type="RefSeq" id="WP_254162496.1">
    <property type="nucleotide sequence ID" value="NZ_JAHESF010000006.1"/>
</dbReference>
<dbReference type="Proteomes" id="UP001319200">
    <property type="component" value="Unassembled WGS sequence"/>
</dbReference>
<dbReference type="InterPro" id="IPR021457">
    <property type="entry name" value="DUF3108"/>
</dbReference>
<accession>A0AAP2DIQ9</accession>
<keyword evidence="2" id="KW-1185">Reference proteome</keyword>
<dbReference type="AlphaFoldDB" id="A0AAP2DIQ9"/>
<protein>
    <submittedName>
        <fullName evidence="1">DUF3108 domain-containing protein</fullName>
    </submittedName>
</protein>